<evidence type="ECO:0000256" key="4">
    <source>
        <dbReference type="PROSITE-ProRule" id="PRU00335"/>
    </source>
</evidence>
<dbReference type="Gene3D" id="1.10.357.10">
    <property type="entry name" value="Tetracycline Repressor, domain 2"/>
    <property type="match status" value="1"/>
</dbReference>
<evidence type="ECO:0000313" key="7">
    <source>
        <dbReference type="Proteomes" id="UP001320148"/>
    </source>
</evidence>
<dbReference type="Pfam" id="PF00440">
    <property type="entry name" value="TetR_N"/>
    <property type="match status" value="1"/>
</dbReference>
<reference evidence="6 7" key="1">
    <citation type="submission" date="2021-02" db="EMBL/GenBank/DDBJ databases">
        <title>Complete genome of Desulfoluna sp. strain ASN36.</title>
        <authorList>
            <person name="Takahashi A."/>
            <person name="Kojima H."/>
            <person name="Fukui M."/>
        </authorList>
    </citation>
    <scope>NUCLEOTIDE SEQUENCE [LARGE SCALE GENOMIC DNA]</scope>
    <source>
        <strain evidence="6 7">ASN36</strain>
    </source>
</reference>
<dbReference type="InterPro" id="IPR011075">
    <property type="entry name" value="TetR_C"/>
</dbReference>
<dbReference type="InterPro" id="IPR009057">
    <property type="entry name" value="Homeodomain-like_sf"/>
</dbReference>
<dbReference type="InterPro" id="IPR001647">
    <property type="entry name" value="HTH_TetR"/>
</dbReference>
<keyword evidence="7" id="KW-1185">Reference proteome</keyword>
<keyword evidence="1" id="KW-0805">Transcription regulation</keyword>
<sequence>MKKQQTHTRLLKTGVTLFGEKGYHGTGIKEIVDALQIPKGSFYNYFKSKEHFAAEIVAHYTGIIDTHWETCMASGPESDPLVMLQHCFEHMVSLQEEQPTQTGCLIGNLAGELAESSDLCRVALNNAKTAWCTRLAGHLKRAQEVGSARTDIPSDELAGFCWDVWEGALLRMKVEKSTASIRKTIALLFEVFLRSSAS</sequence>
<dbReference type="PRINTS" id="PR00455">
    <property type="entry name" value="HTHTETR"/>
</dbReference>
<evidence type="ECO:0000259" key="5">
    <source>
        <dbReference type="PROSITE" id="PS50977"/>
    </source>
</evidence>
<organism evidence="6 7">
    <name type="scientific">Desulfoluna limicola</name>
    <dbReference type="NCBI Taxonomy" id="2810562"/>
    <lineage>
        <taxon>Bacteria</taxon>
        <taxon>Pseudomonadati</taxon>
        <taxon>Thermodesulfobacteriota</taxon>
        <taxon>Desulfobacteria</taxon>
        <taxon>Desulfobacterales</taxon>
        <taxon>Desulfolunaceae</taxon>
        <taxon>Desulfoluna</taxon>
    </lineage>
</organism>
<feature type="domain" description="HTH tetR-type" evidence="5">
    <location>
        <begin position="4"/>
        <end position="64"/>
    </location>
</feature>
<keyword evidence="2 4" id="KW-0238">DNA-binding</keyword>
<dbReference type="PANTHER" id="PTHR47506">
    <property type="entry name" value="TRANSCRIPTIONAL REGULATORY PROTEIN"/>
    <property type="match status" value="1"/>
</dbReference>
<evidence type="ECO:0000256" key="3">
    <source>
        <dbReference type="ARBA" id="ARBA00023163"/>
    </source>
</evidence>
<gene>
    <name evidence="6" type="ORF">DSLASN_25660</name>
</gene>
<dbReference type="InterPro" id="IPR036271">
    <property type="entry name" value="Tet_transcr_reg_TetR-rel_C_sf"/>
</dbReference>
<dbReference type="SUPFAM" id="SSF46689">
    <property type="entry name" value="Homeodomain-like"/>
    <property type="match status" value="1"/>
</dbReference>
<name>A0ABM7PI29_9BACT</name>
<dbReference type="Proteomes" id="UP001320148">
    <property type="component" value="Chromosome"/>
</dbReference>
<dbReference type="RefSeq" id="WP_236888361.1">
    <property type="nucleotide sequence ID" value="NZ_AP024488.1"/>
</dbReference>
<dbReference type="PROSITE" id="PS50977">
    <property type="entry name" value="HTH_TETR_2"/>
    <property type="match status" value="1"/>
</dbReference>
<feature type="DNA-binding region" description="H-T-H motif" evidence="4">
    <location>
        <begin position="27"/>
        <end position="46"/>
    </location>
</feature>
<dbReference type="PANTHER" id="PTHR47506:SF6">
    <property type="entry name" value="HTH-TYPE TRANSCRIPTIONAL REPRESSOR NEMR"/>
    <property type="match status" value="1"/>
</dbReference>
<evidence type="ECO:0000256" key="2">
    <source>
        <dbReference type="ARBA" id="ARBA00023125"/>
    </source>
</evidence>
<protein>
    <submittedName>
        <fullName evidence="6">TetR family transcriptional regulator</fullName>
    </submittedName>
</protein>
<dbReference type="EMBL" id="AP024488">
    <property type="protein sequence ID" value="BCS96934.1"/>
    <property type="molecule type" value="Genomic_DNA"/>
</dbReference>
<keyword evidence="3" id="KW-0804">Transcription</keyword>
<proteinExistence type="predicted"/>
<accession>A0ABM7PI29</accession>
<dbReference type="SUPFAM" id="SSF48498">
    <property type="entry name" value="Tetracyclin repressor-like, C-terminal domain"/>
    <property type="match status" value="1"/>
</dbReference>
<dbReference type="Pfam" id="PF16925">
    <property type="entry name" value="TetR_C_13"/>
    <property type="match status" value="1"/>
</dbReference>
<evidence type="ECO:0000313" key="6">
    <source>
        <dbReference type="EMBL" id="BCS96934.1"/>
    </source>
</evidence>
<evidence type="ECO:0000256" key="1">
    <source>
        <dbReference type="ARBA" id="ARBA00023015"/>
    </source>
</evidence>